<dbReference type="AlphaFoldDB" id="A0AA42AYM2"/>
<dbReference type="PANTHER" id="PTHR19338">
    <property type="entry name" value="TRANSLOCASE OF INNER MITOCHONDRIAL MEMBRANE 13 HOMOLOG"/>
    <property type="match status" value="1"/>
</dbReference>
<gene>
    <name evidence="5" type="ORF">MKW94_025333</name>
</gene>
<proteinExistence type="predicted"/>
<dbReference type="Pfam" id="PF18052">
    <property type="entry name" value="Rx_N"/>
    <property type="match status" value="1"/>
</dbReference>
<dbReference type="InterPro" id="IPR041118">
    <property type="entry name" value="Rx_N"/>
</dbReference>
<comment type="caution">
    <text evidence="5">The sequence shown here is derived from an EMBL/GenBank/DDBJ whole genome shotgun (WGS) entry which is preliminary data.</text>
</comment>
<dbReference type="InterPro" id="IPR038005">
    <property type="entry name" value="RX-like_CC"/>
</dbReference>
<evidence type="ECO:0000313" key="5">
    <source>
        <dbReference type="EMBL" id="MCL7044699.1"/>
    </source>
</evidence>
<accession>A0AA42AYM2</accession>
<feature type="domain" description="Disease resistance N-terminal" evidence="4">
    <location>
        <begin position="5"/>
        <end position="91"/>
    </location>
</feature>
<dbReference type="Proteomes" id="UP001177140">
    <property type="component" value="Unassembled WGS sequence"/>
</dbReference>
<reference evidence="5" key="1">
    <citation type="submission" date="2022-03" db="EMBL/GenBank/DDBJ databases">
        <title>A functionally conserved STORR gene fusion in Papaver species that diverged 16.8 million years ago.</title>
        <authorList>
            <person name="Catania T."/>
        </authorList>
    </citation>
    <scope>NUCLEOTIDE SEQUENCE</scope>
    <source>
        <strain evidence="5">S-191538</strain>
    </source>
</reference>
<feature type="non-terminal residue" evidence="5">
    <location>
        <position position="129"/>
    </location>
</feature>
<evidence type="ECO:0000256" key="2">
    <source>
        <dbReference type="ARBA" id="ARBA00022741"/>
    </source>
</evidence>
<keyword evidence="1" id="KW-0677">Repeat</keyword>
<evidence type="ECO:0000256" key="1">
    <source>
        <dbReference type="ARBA" id="ARBA00022737"/>
    </source>
</evidence>
<dbReference type="EMBL" id="JAJJMA010260927">
    <property type="protein sequence ID" value="MCL7044699.1"/>
    <property type="molecule type" value="Genomic_DNA"/>
</dbReference>
<organism evidence="5 6">
    <name type="scientific">Papaver nudicaule</name>
    <name type="common">Iceland poppy</name>
    <dbReference type="NCBI Taxonomy" id="74823"/>
    <lineage>
        <taxon>Eukaryota</taxon>
        <taxon>Viridiplantae</taxon>
        <taxon>Streptophyta</taxon>
        <taxon>Embryophyta</taxon>
        <taxon>Tracheophyta</taxon>
        <taxon>Spermatophyta</taxon>
        <taxon>Magnoliopsida</taxon>
        <taxon>Ranunculales</taxon>
        <taxon>Papaveraceae</taxon>
        <taxon>Papaveroideae</taxon>
        <taxon>Papaver</taxon>
    </lineage>
</organism>
<name>A0AA42AYM2_PAPNU</name>
<evidence type="ECO:0000313" key="6">
    <source>
        <dbReference type="Proteomes" id="UP001177140"/>
    </source>
</evidence>
<keyword evidence="3" id="KW-0611">Plant defense</keyword>
<dbReference type="CDD" id="cd14798">
    <property type="entry name" value="RX-CC_like"/>
    <property type="match status" value="1"/>
</dbReference>
<dbReference type="PANTHER" id="PTHR19338:SF66">
    <property type="entry name" value="NB-ARC DOMAIN-CONTAINING PROTEIN"/>
    <property type="match status" value="1"/>
</dbReference>
<sequence>MVDSIVSFTVKKLGDALAGEILFLLGVRTKVEELHDELRRMQCFLKDADAKQQQGDERVRNWVADIRNVAYDAEDVVDTFILKINGAPKSGGVQNFVIRKALMVKNLRHLHTVGKEIQAIQSRLKVISE</sequence>
<protein>
    <recommendedName>
        <fullName evidence="4">Disease resistance N-terminal domain-containing protein</fullName>
    </recommendedName>
</protein>
<dbReference type="GO" id="GO:0006952">
    <property type="term" value="P:defense response"/>
    <property type="evidence" value="ECO:0007669"/>
    <property type="project" value="UniProtKB-KW"/>
</dbReference>
<keyword evidence="6" id="KW-1185">Reference proteome</keyword>
<dbReference type="GO" id="GO:0000166">
    <property type="term" value="F:nucleotide binding"/>
    <property type="evidence" value="ECO:0007669"/>
    <property type="project" value="UniProtKB-KW"/>
</dbReference>
<evidence type="ECO:0000256" key="3">
    <source>
        <dbReference type="ARBA" id="ARBA00022821"/>
    </source>
</evidence>
<evidence type="ECO:0000259" key="4">
    <source>
        <dbReference type="Pfam" id="PF18052"/>
    </source>
</evidence>
<dbReference type="Gene3D" id="1.20.5.4130">
    <property type="match status" value="1"/>
</dbReference>
<keyword evidence="2" id="KW-0547">Nucleotide-binding</keyword>